<reference evidence="2 3" key="1">
    <citation type="journal article" date="2020" name="mSystems">
        <title>Defining Genomic and Predicted Metabolic Features of the Acetobacterium Genus.</title>
        <authorList>
            <person name="Ross D.E."/>
            <person name="Marshall C.W."/>
            <person name="Gulliver D."/>
            <person name="May H.D."/>
            <person name="Norman R.S."/>
        </authorList>
    </citation>
    <scope>NUCLEOTIDE SEQUENCE [LARGE SCALE GENOMIC DNA]</scope>
    <source>
        <strain evidence="2 3">DSM 4132</strain>
    </source>
</reference>
<sequence length="199" mass="22244">MNEWLKKILEAAKVSEDGKLDIDGLMGQINTEFPKNAVPKETFNDINGQLKTATKTITDLKAANLDNETLQQTVKQHEEALETQKSDFEKKMNDLVINGAIEKALLGSKAKHSDLLTGKIDREKLIIGDDGKVIGIDEQITGLKESYKDLFENQLSGRPPENNGAPSGAVTKEQFQKMGYKERTELYSTNQELYKQLSE</sequence>
<proteinExistence type="predicted"/>
<dbReference type="Proteomes" id="UP000622405">
    <property type="component" value="Unassembled WGS sequence"/>
</dbReference>
<protein>
    <recommendedName>
        <fullName evidence="4">Phage minor structural protein GP20</fullName>
    </recommendedName>
</protein>
<keyword evidence="1" id="KW-0175">Coiled coil</keyword>
<evidence type="ECO:0000313" key="3">
    <source>
        <dbReference type="Proteomes" id="UP000622405"/>
    </source>
</evidence>
<accession>A0ABR6Z219</accession>
<dbReference type="InterPro" id="IPR009636">
    <property type="entry name" value="SCAF"/>
</dbReference>
<evidence type="ECO:0008006" key="4">
    <source>
        <dbReference type="Google" id="ProtNLM"/>
    </source>
</evidence>
<comment type="caution">
    <text evidence="2">The sequence shown here is derived from an EMBL/GenBank/DDBJ whole genome shotgun (WGS) entry which is preliminary data.</text>
</comment>
<dbReference type="RefSeq" id="WP_186895461.1">
    <property type="nucleotide sequence ID" value="NZ_WJBE01000026.1"/>
</dbReference>
<gene>
    <name evidence="2" type="ORF">GH811_17555</name>
</gene>
<feature type="coiled-coil region" evidence="1">
    <location>
        <begin position="60"/>
        <end position="98"/>
    </location>
</feature>
<name>A0ABR6Z219_9FIRM</name>
<evidence type="ECO:0000256" key="1">
    <source>
        <dbReference type="SAM" id="Coils"/>
    </source>
</evidence>
<organism evidence="2 3">
    <name type="scientific">Acetobacterium malicum</name>
    <dbReference type="NCBI Taxonomy" id="52692"/>
    <lineage>
        <taxon>Bacteria</taxon>
        <taxon>Bacillati</taxon>
        <taxon>Bacillota</taxon>
        <taxon>Clostridia</taxon>
        <taxon>Eubacteriales</taxon>
        <taxon>Eubacteriaceae</taxon>
        <taxon>Acetobacterium</taxon>
    </lineage>
</organism>
<dbReference type="EMBL" id="WJBE01000026">
    <property type="protein sequence ID" value="MBC3901409.1"/>
    <property type="molecule type" value="Genomic_DNA"/>
</dbReference>
<keyword evidence="3" id="KW-1185">Reference proteome</keyword>
<evidence type="ECO:0000313" key="2">
    <source>
        <dbReference type="EMBL" id="MBC3901409.1"/>
    </source>
</evidence>
<dbReference type="Pfam" id="PF06810">
    <property type="entry name" value="Phage_scaffold"/>
    <property type="match status" value="1"/>
</dbReference>